<evidence type="ECO:0000259" key="6">
    <source>
        <dbReference type="Pfam" id="PF01609"/>
    </source>
</evidence>
<evidence type="ECO:0000313" key="8">
    <source>
        <dbReference type="EMBL" id="SOS27393.1"/>
    </source>
</evidence>
<keyword evidence="9" id="KW-1185">Reference proteome</keyword>
<dbReference type="InterPro" id="IPR002559">
    <property type="entry name" value="Transposase_11"/>
</dbReference>
<dbReference type="NCBIfam" id="NF033581">
    <property type="entry name" value="transpos_IS5_4"/>
    <property type="match status" value="1"/>
</dbReference>
<dbReference type="Pfam" id="PF01609">
    <property type="entry name" value="DDE_Tnp_1"/>
    <property type="match status" value="1"/>
</dbReference>
<evidence type="ECO:0000256" key="2">
    <source>
        <dbReference type="ARBA" id="ARBA00010075"/>
    </source>
</evidence>
<keyword evidence="3" id="KW-0815">Transposition</keyword>
<dbReference type="InterPro" id="IPR008490">
    <property type="entry name" value="Transposase_InsH_N"/>
</dbReference>
<keyword evidence="5" id="KW-0233">DNA recombination</keyword>
<sequence>MTSKAMQQGTVSEFQHGILDQIIAETRLSPDDDAYEIAKRGVAAFIEELLKPHNSNEPVKKALGGAAKIANCPHPWHTKFLQPASLSVSVTRVQKTFSELEYTGKKKQTRRDRFLADLEQLVPWAQLEAQVAPFYSNTAGKRGRPAIGVSRMLRMYVVQQCFGFSDEGCEDAVYDSQAIRGFMGIDLGRESAPDATTLLRFRRLLEVHQLTRLLFETINQHLASRGLLLKEGTIVDATLIAAPPSVKNREGKRDPEMHQAKKGNQWHFGMKAHIGVDAASGLVHSVVGTAANVADVTQVDQLLHGDETYVSGDAGYTGAAKRPEHAERDVIWSIAARPSSYKQHGEGSVLYRVKRKIEYAKAQLRAKVEHPFQVIKVRFNHRKVRYRGLEKNTAQLFSLFGLANLMLAKRYLQQAAG</sequence>
<comment type="similarity">
    <text evidence="2">Belongs to the transposase 11 family.</text>
</comment>
<proteinExistence type="inferred from homology"/>
<dbReference type="PANTHER" id="PTHR35604">
    <property type="entry name" value="TRANSPOSASE INSH FOR INSERTION SEQUENCE ELEMENT IS5A-RELATED"/>
    <property type="match status" value="1"/>
</dbReference>
<feature type="domain" description="Transposase IS4-like" evidence="6">
    <location>
        <begin position="230"/>
        <end position="405"/>
    </location>
</feature>
<keyword evidence="4" id="KW-0238">DNA-binding</keyword>
<dbReference type="Proteomes" id="UP000239665">
    <property type="component" value="Chromosome 1"/>
</dbReference>
<evidence type="ECO:0000313" key="9">
    <source>
        <dbReference type="Proteomes" id="UP000239665"/>
    </source>
</evidence>
<evidence type="ECO:0000256" key="3">
    <source>
        <dbReference type="ARBA" id="ARBA00022578"/>
    </source>
</evidence>
<gene>
    <name evidence="8" type="ORF">CFBP3846_02979</name>
</gene>
<accession>A0ABY1U9C7</accession>
<reference evidence="8 9" key="1">
    <citation type="submission" date="2017-11" db="EMBL/GenBank/DDBJ databases">
        <authorList>
            <person name="Blom J."/>
        </authorList>
    </citation>
    <scope>NUCLEOTIDE SEQUENCE [LARGE SCALE GENOMIC DNA]</scope>
    <source>
        <strain evidence="8 9">CFBP3846</strain>
    </source>
</reference>
<evidence type="ECO:0000256" key="5">
    <source>
        <dbReference type="ARBA" id="ARBA00023172"/>
    </source>
</evidence>
<dbReference type="InterPro" id="IPR047959">
    <property type="entry name" value="Transpos_IS5"/>
</dbReference>
<name>A0ABY1U9C7_PSESX</name>
<dbReference type="EMBL" id="LT963402">
    <property type="protein sequence ID" value="SOS27393.1"/>
    <property type="molecule type" value="Genomic_DNA"/>
</dbReference>
<feature type="domain" description="Transposase InsH N-terminal" evidence="7">
    <location>
        <begin position="107"/>
        <end position="203"/>
    </location>
</feature>
<comment type="function">
    <text evidence="1">Involved in the transposition of the insertion sequence IS5.</text>
</comment>
<protein>
    <submittedName>
        <fullName evidence="8">IS52, transposase</fullName>
    </submittedName>
</protein>
<organism evidence="8 9">
    <name type="scientific">Pseudomonas syringae pv. avii</name>
    <dbReference type="NCBI Taxonomy" id="663959"/>
    <lineage>
        <taxon>Bacteria</taxon>
        <taxon>Pseudomonadati</taxon>
        <taxon>Pseudomonadota</taxon>
        <taxon>Gammaproteobacteria</taxon>
        <taxon>Pseudomonadales</taxon>
        <taxon>Pseudomonadaceae</taxon>
        <taxon>Pseudomonas</taxon>
        <taxon>Pseudomonas syringae</taxon>
    </lineage>
</organism>
<dbReference type="Pfam" id="PF05598">
    <property type="entry name" value="DUF772"/>
    <property type="match status" value="1"/>
</dbReference>
<dbReference type="PANTHER" id="PTHR35604:SF2">
    <property type="entry name" value="TRANSPOSASE INSH FOR INSERTION SEQUENCE ELEMENT IS5A-RELATED"/>
    <property type="match status" value="1"/>
</dbReference>
<evidence type="ECO:0000259" key="7">
    <source>
        <dbReference type="Pfam" id="PF05598"/>
    </source>
</evidence>
<evidence type="ECO:0000256" key="1">
    <source>
        <dbReference type="ARBA" id="ARBA00003544"/>
    </source>
</evidence>
<evidence type="ECO:0000256" key="4">
    <source>
        <dbReference type="ARBA" id="ARBA00023125"/>
    </source>
</evidence>